<proteinExistence type="inferred from homology"/>
<evidence type="ECO:0000259" key="11">
    <source>
        <dbReference type="PROSITE" id="PS52015"/>
    </source>
</evidence>
<comment type="similarity">
    <text evidence="2">Belongs to the TonB family.</text>
</comment>
<evidence type="ECO:0000313" key="13">
    <source>
        <dbReference type="Proteomes" id="UP000185924"/>
    </source>
</evidence>
<dbReference type="EMBL" id="FTNM01000007">
    <property type="protein sequence ID" value="SIR48376.1"/>
    <property type="molecule type" value="Genomic_DNA"/>
</dbReference>
<name>A0A1N7BAN9_9BACT</name>
<dbReference type="OrthoDB" id="1039448at2"/>
<keyword evidence="13" id="KW-1185">Reference proteome</keyword>
<dbReference type="Proteomes" id="UP000185924">
    <property type="component" value="Unassembled WGS sequence"/>
</dbReference>
<dbReference type="RefSeq" id="WP_076423274.1">
    <property type="nucleotide sequence ID" value="NZ_FTNM01000007.1"/>
</dbReference>
<evidence type="ECO:0000256" key="1">
    <source>
        <dbReference type="ARBA" id="ARBA00004383"/>
    </source>
</evidence>
<evidence type="ECO:0000256" key="8">
    <source>
        <dbReference type="ARBA" id="ARBA00022989"/>
    </source>
</evidence>
<dbReference type="AlphaFoldDB" id="A0A1N7BAN9"/>
<protein>
    <submittedName>
        <fullName evidence="12">Protein TonB</fullName>
    </submittedName>
</protein>
<dbReference type="InterPro" id="IPR006260">
    <property type="entry name" value="TonB/TolA_C"/>
</dbReference>
<keyword evidence="9 10" id="KW-0472">Membrane</keyword>
<dbReference type="GO" id="GO:0031992">
    <property type="term" value="F:energy transducer activity"/>
    <property type="evidence" value="ECO:0007669"/>
    <property type="project" value="InterPro"/>
</dbReference>
<dbReference type="Pfam" id="PF03544">
    <property type="entry name" value="TonB_C"/>
    <property type="match status" value="1"/>
</dbReference>
<organism evidence="12 13">
    <name type="scientific">Pontibacter lucknowensis</name>
    <dbReference type="NCBI Taxonomy" id="1077936"/>
    <lineage>
        <taxon>Bacteria</taxon>
        <taxon>Pseudomonadati</taxon>
        <taxon>Bacteroidota</taxon>
        <taxon>Cytophagia</taxon>
        <taxon>Cytophagales</taxon>
        <taxon>Hymenobacteraceae</taxon>
        <taxon>Pontibacter</taxon>
    </lineage>
</organism>
<evidence type="ECO:0000256" key="10">
    <source>
        <dbReference type="SAM" id="Phobius"/>
    </source>
</evidence>
<evidence type="ECO:0000313" key="12">
    <source>
        <dbReference type="EMBL" id="SIR48376.1"/>
    </source>
</evidence>
<keyword evidence="4" id="KW-1003">Cell membrane</keyword>
<evidence type="ECO:0000256" key="4">
    <source>
        <dbReference type="ARBA" id="ARBA00022475"/>
    </source>
</evidence>
<gene>
    <name evidence="12" type="ORF">SAMN05421545_3853</name>
</gene>
<evidence type="ECO:0000256" key="5">
    <source>
        <dbReference type="ARBA" id="ARBA00022519"/>
    </source>
</evidence>
<dbReference type="PANTHER" id="PTHR33446:SF2">
    <property type="entry name" value="PROTEIN TONB"/>
    <property type="match status" value="1"/>
</dbReference>
<keyword evidence="6 10" id="KW-0812">Transmembrane</keyword>
<evidence type="ECO:0000256" key="3">
    <source>
        <dbReference type="ARBA" id="ARBA00022448"/>
    </source>
</evidence>
<keyword evidence="5" id="KW-0997">Cell inner membrane</keyword>
<evidence type="ECO:0000256" key="6">
    <source>
        <dbReference type="ARBA" id="ARBA00022692"/>
    </source>
</evidence>
<dbReference type="GO" id="GO:0015031">
    <property type="term" value="P:protein transport"/>
    <property type="evidence" value="ECO:0007669"/>
    <property type="project" value="UniProtKB-KW"/>
</dbReference>
<evidence type="ECO:0000256" key="7">
    <source>
        <dbReference type="ARBA" id="ARBA00022927"/>
    </source>
</evidence>
<dbReference type="GO" id="GO:0015891">
    <property type="term" value="P:siderophore transport"/>
    <property type="evidence" value="ECO:0007669"/>
    <property type="project" value="InterPro"/>
</dbReference>
<accession>A0A1N7BAN9</accession>
<dbReference type="NCBIfam" id="TIGR01352">
    <property type="entry name" value="tonB_Cterm"/>
    <property type="match status" value="1"/>
</dbReference>
<dbReference type="InterPro" id="IPR051045">
    <property type="entry name" value="TonB-dependent_transducer"/>
</dbReference>
<feature type="transmembrane region" description="Helical" evidence="10">
    <location>
        <begin position="36"/>
        <end position="56"/>
    </location>
</feature>
<dbReference type="InterPro" id="IPR003538">
    <property type="entry name" value="TonB"/>
</dbReference>
<keyword evidence="3" id="KW-0813">Transport</keyword>
<dbReference type="STRING" id="1077936.SAMN05421545_3853"/>
<dbReference type="InterPro" id="IPR037682">
    <property type="entry name" value="TonB_C"/>
</dbReference>
<evidence type="ECO:0000256" key="2">
    <source>
        <dbReference type="ARBA" id="ARBA00006555"/>
    </source>
</evidence>
<reference evidence="13" key="1">
    <citation type="submission" date="2017-01" db="EMBL/GenBank/DDBJ databases">
        <authorList>
            <person name="Varghese N."/>
            <person name="Submissions S."/>
        </authorList>
    </citation>
    <scope>NUCLEOTIDE SEQUENCE [LARGE SCALE GENOMIC DNA]</scope>
    <source>
        <strain evidence="13">DM9</strain>
    </source>
</reference>
<evidence type="ECO:0000256" key="9">
    <source>
        <dbReference type="ARBA" id="ARBA00023136"/>
    </source>
</evidence>
<sequence length="280" mass="30678">MKENYLFDMTFNNVVFAARNKAYGAYVLRKDYSKHILTAALLATSIFTTGLGWPLIVGKQEIAQTAKHDSEKDKRVIIIDQPLLPPPPKENPEPVQQAVVPVQEKQIKTVRNPTPTVVPDSHPGPDEVPPTQQQMEGAIIGTQNTDGELLSSIDLEGIETDGNAGTTGTDGGEGNSVIDFAEEMPAFEGGEAALMRYISKKIRYPRQAITEQIEGIVIVSFVVNRNGKVTDATVLKGLGFGTDEEALRVIESLPDWTPGRQNGKPVAVRYTLPIRFNLQR</sequence>
<dbReference type="PROSITE" id="PS52015">
    <property type="entry name" value="TONB_CTD"/>
    <property type="match status" value="1"/>
</dbReference>
<dbReference type="GO" id="GO:0098797">
    <property type="term" value="C:plasma membrane protein complex"/>
    <property type="evidence" value="ECO:0007669"/>
    <property type="project" value="TreeGrafter"/>
</dbReference>
<comment type="subcellular location">
    <subcellularLocation>
        <location evidence="1">Cell inner membrane</location>
        <topology evidence="1">Single-pass membrane protein</topology>
        <orientation evidence="1">Periplasmic side</orientation>
    </subcellularLocation>
</comment>
<dbReference type="GO" id="GO:0055085">
    <property type="term" value="P:transmembrane transport"/>
    <property type="evidence" value="ECO:0007669"/>
    <property type="project" value="InterPro"/>
</dbReference>
<dbReference type="GO" id="GO:0030288">
    <property type="term" value="C:outer membrane-bounded periplasmic space"/>
    <property type="evidence" value="ECO:0007669"/>
    <property type="project" value="InterPro"/>
</dbReference>
<dbReference type="SUPFAM" id="SSF74653">
    <property type="entry name" value="TolA/TonB C-terminal domain"/>
    <property type="match status" value="1"/>
</dbReference>
<keyword evidence="7" id="KW-0653">Protein transport</keyword>
<dbReference type="PRINTS" id="PR01374">
    <property type="entry name" value="TONBPROTEIN"/>
</dbReference>
<feature type="domain" description="TonB C-terminal" evidence="11">
    <location>
        <begin position="189"/>
        <end position="280"/>
    </location>
</feature>
<dbReference type="Gene3D" id="3.30.1150.10">
    <property type="match status" value="1"/>
</dbReference>
<keyword evidence="8 10" id="KW-1133">Transmembrane helix</keyword>
<dbReference type="PANTHER" id="PTHR33446">
    <property type="entry name" value="PROTEIN TONB-RELATED"/>
    <property type="match status" value="1"/>
</dbReference>